<gene>
    <name evidence="7" type="ordered locus">Haur_2951</name>
</gene>
<evidence type="ECO:0000256" key="3">
    <source>
        <dbReference type="ARBA" id="ARBA00022833"/>
    </source>
</evidence>
<dbReference type="InterPro" id="IPR013149">
    <property type="entry name" value="ADH-like_C"/>
</dbReference>
<dbReference type="KEGG" id="hau:Haur_2951"/>
<dbReference type="SUPFAM" id="SSF51735">
    <property type="entry name" value="NAD(P)-binding Rossmann-fold domains"/>
    <property type="match status" value="1"/>
</dbReference>
<accession>A9B3L7</accession>
<dbReference type="InterPro" id="IPR029752">
    <property type="entry name" value="D-isomer_DH_CS1"/>
</dbReference>
<dbReference type="Gene3D" id="3.40.50.720">
    <property type="entry name" value="NAD(P)-binding Rossmann-like Domain"/>
    <property type="match status" value="1"/>
</dbReference>
<dbReference type="SUPFAM" id="SSF50129">
    <property type="entry name" value="GroES-like"/>
    <property type="match status" value="1"/>
</dbReference>
<dbReference type="FunFam" id="3.40.50.720:FF:000022">
    <property type="entry name" value="Cinnamyl alcohol dehydrogenase"/>
    <property type="match status" value="1"/>
</dbReference>
<reference evidence="7 8" key="1">
    <citation type="journal article" date="2011" name="Stand. Genomic Sci.">
        <title>Complete genome sequence of the filamentous gliding predatory bacterium Herpetosiphon aurantiacus type strain (114-95(T)).</title>
        <authorList>
            <person name="Kiss H."/>
            <person name="Nett M."/>
            <person name="Domin N."/>
            <person name="Martin K."/>
            <person name="Maresca J.A."/>
            <person name="Copeland A."/>
            <person name="Lapidus A."/>
            <person name="Lucas S."/>
            <person name="Berry K.W."/>
            <person name="Glavina Del Rio T."/>
            <person name="Dalin E."/>
            <person name="Tice H."/>
            <person name="Pitluck S."/>
            <person name="Richardson P."/>
            <person name="Bruce D."/>
            <person name="Goodwin L."/>
            <person name="Han C."/>
            <person name="Detter J.C."/>
            <person name="Schmutz J."/>
            <person name="Brettin T."/>
            <person name="Land M."/>
            <person name="Hauser L."/>
            <person name="Kyrpides N.C."/>
            <person name="Ivanova N."/>
            <person name="Goker M."/>
            <person name="Woyke T."/>
            <person name="Klenk H.P."/>
            <person name="Bryant D.A."/>
        </authorList>
    </citation>
    <scope>NUCLEOTIDE SEQUENCE [LARGE SCALE GENOMIC DNA]</scope>
    <source>
        <strain evidence="8">ATCC 23779 / DSM 785 / 114-95</strain>
    </source>
</reference>
<dbReference type="BioCyc" id="HAUR316274:GHYA-2983-MONOMER"/>
<dbReference type="InterPro" id="IPR036291">
    <property type="entry name" value="NAD(P)-bd_dom_sf"/>
</dbReference>
<evidence type="ECO:0000256" key="1">
    <source>
        <dbReference type="ARBA" id="ARBA00001947"/>
    </source>
</evidence>
<dbReference type="PROSITE" id="PS00059">
    <property type="entry name" value="ADH_ZINC"/>
    <property type="match status" value="1"/>
</dbReference>
<feature type="domain" description="Enoyl reductase (ER)" evidence="6">
    <location>
        <begin position="8"/>
        <end position="341"/>
    </location>
</feature>
<comment type="similarity">
    <text evidence="5">Belongs to the zinc-containing alcohol dehydrogenase family.</text>
</comment>
<keyword evidence="4" id="KW-0560">Oxidoreductase</keyword>
<dbReference type="FunCoup" id="A9B3L7">
    <property type="interactions" value="386"/>
</dbReference>
<dbReference type="InterPro" id="IPR013154">
    <property type="entry name" value="ADH-like_N"/>
</dbReference>
<dbReference type="Pfam" id="PF08240">
    <property type="entry name" value="ADH_N"/>
    <property type="match status" value="1"/>
</dbReference>
<dbReference type="GO" id="GO:0008106">
    <property type="term" value="F:alcohol dehydrogenase (NADP+) activity"/>
    <property type="evidence" value="ECO:0007669"/>
    <property type="project" value="UniProtKB-ARBA"/>
</dbReference>
<keyword evidence="8" id="KW-1185">Reference proteome</keyword>
<dbReference type="InParanoid" id="A9B3L7"/>
<dbReference type="SMART" id="SM00829">
    <property type="entry name" value="PKS_ER"/>
    <property type="match status" value="1"/>
</dbReference>
<dbReference type="PANTHER" id="PTHR42683">
    <property type="entry name" value="ALDEHYDE REDUCTASE"/>
    <property type="match status" value="1"/>
</dbReference>
<dbReference type="InterPro" id="IPR002328">
    <property type="entry name" value="ADH_Zn_CS"/>
</dbReference>
<dbReference type="STRING" id="316274.Haur_2951"/>
<dbReference type="HOGENOM" id="CLU_026673_20_2_0"/>
<dbReference type="InterPro" id="IPR047109">
    <property type="entry name" value="CAD-like"/>
</dbReference>
<evidence type="ECO:0000256" key="4">
    <source>
        <dbReference type="ARBA" id="ARBA00023002"/>
    </source>
</evidence>
<dbReference type="Pfam" id="PF00107">
    <property type="entry name" value="ADH_zinc_N"/>
    <property type="match status" value="1"/>
</dbReference>
<dbReference type="Proteomes" id="UP000000787">
    <property type="component" value="Chromosome"/>
</dbReference>
<dbReference type="InterPro" id="IPR020843">
    <property type="entry name" value="ER"/>
</dbReference>
<proteinExistence type="inferred from homology"/>
<dbReference type="GO" id="GO:0008270">
    <property type="term" value="F:zinc ion binding"/>
    <property type="evidence" value="ECO:0007669"/>
    <property type="project" value="InterPro"/>
</dbReference>
<keyword evidence="2 5" id="KW-0479">Metal-binding</keyword>
<dbReference type="InterPro" id="IPR011032">
    <property type="entry name" value="GroES-like_sf"/>
</dbReference>
<comment type="cofactor">
    <cofactor evidence="1 5">
        <name>Zn(2+)</name>
        <dbReference type="ChEBI" id="CHEBI:29105"/>
    </cofactor>
</comment>
<evidence type="ECO:0000259" key="6">
    <source>
        <dbReference type="SMART" id="SM00829"/>
    </source>
</evidence>
<dbReference type="PROSITE" id="PS00065">
    <property type="entry name" value="D_2_HYDROXYACID_DH_1"/>
    <property type="match status" value="1"/>
</dbReference>
<evidence type="ECO:0000256" key="5">
    <source>
        <dbReference type="RuleBase" id="RU361277"/>
    </source>
</evidence>
<dbReference type="AlphaFoldDB" id="A9B3L7"/>
<name>A9B3L7_HERA2</name>
<dbReference type="EMBL" id="CP000875">
    <property type="protein sequence ID" value="ABX05589.1"/>
    <property type="molecule type" value="Genomic_DNA"/>
</dbReference>
<dbReference type="Gene3D" id="3.90.180.10">
    <property type="entry name" value="Medium-chain alcohol dehydrogenases, catalytic domain"/>
    <property type="match status" value="1"/>
</dbReference>
<sequence>MLTTKGFAAFSADAPFAPFQFERRDLTANDVQIEILYCGICHSDLHQARSEWDGTVYPIVPGHEIVGRVVAVGADVHKFNLGDAVGVGCMVDSCGECFDCRDDQEQFCPKTTYTYNSPDLHTGGVTYGGYSSHIVVDQHFVLRIAEHLDLARVAPLLCAGITTYSPLHHWNVQPGQKVGVVGLGGLGHIGVKIAKAMGAEVVLFTTSPHKAADAERLGASVVISKDAEAMRSQRNSFDFILNTVSAAHNLDDYLSLLKRDGTLCLVGVPENPHPTPSYPDLIFRRRQLTGSLIGGIAETQAMLDFCAEHNVLADIELIGVTQIDQAYERMLKSDVKYRFVIDLASLSAN</sequence>
<evidence type="ECO:0000313" key="8">
    <source>
        <dbReference type="Proteomes" id="UP000000787"/>
    </source>
</evidence>
<evidence type="ECO:0000313" key="7">
    <source>
        <dbReference type="EMBL" id="ABX05589.1"/>
    </source>
</evidence>
<dbReference type="CDD" id="cd05283">
    <property type="entry name" value="CAD1"/>
    <property type="match status" value="1"/>
</dbReference>
<evidence type="ECO:0000256" key="2">
    <source>
        <dbReference type="ARBA" id="ARBA00022723"/>
    </source>
</evidence>
<organism evidence="7 8">
    <name type="scientific">Herpetosiphon aurantiacus (strain ATCC 23779 / DSM 785 / 114-95)</name>
    <dbReference type="NCBI Taxonomy" id="316274"/>
    <lineage>
        <taxon>Bacteria</taxon>
        <taxon>Bacillati</taxon>
        <taxon>Chloroflexota</taxon>
        <taxon>Chloroflexia</taxon>
        <taxon>Herpetosiphonales</taxon>
        <taxon>Herpetosiphonaceae</taxon>
        <taxon>Herpetosiphon</taxon>
    </lineage>
</organism>
<keyword evidence="3 5" id="KW-0862">Zinc</keyword>
<protein>
    <submittedName>
        <fullName evidence="7">Alcohol dehydrogenase zinc-binding domain protein</fullName>
    </submittedName>
</protein>
<dbReference type="eggNOG" id="COG1064">
    <property type="taxonomic scope" value="Bacteria"/>
</dbReference>